<accession>A0A8H4IVA3</accession>
<evidence type="ECO:0000313" key="4">
    <source>
        <dbReference type="EMBL" id="KAF4307877.1"/>
    </source>
</evidence>
<sequence>MQFIIVLTTFTATLASAAAVTPQKTQFRAVLRRQAGICPGIDAPQCCQLGVDGVASLSCSSPGDVADLASLEAACAESGLSAQCCTLVVGTDALLCSDV</sequence>
<dbReference type="Proteomes" id="UP000572817">
    <property type="component" value="Unassembled WGS sequence"/>
</dbReference>
<dbReference type="SMR" id="A0A8H4IVA3"/>
<dbReference type="PANTHER" id="PTHR42341:SF2">
    <property type="entry name" value="HYDROPHOBIN"/>
    <property type="match status" value="1"/>
</dbReference>
<dbReference type="AlphaFoldDB" id="A0A8H4IVA3"/>
<dbReference type="CDD" id="cd23508">
    <property type="entry name" value="hydrophobin_II"/>
    <property type="match status" value="1"/>
</dbReference>
<gene>
    <name evidence="4" type="ORF">GTA08_BOTSDO04326</name>
</gene>
<reference evidence="4" key="1">
    <citation type="submission" date="2020-04" db="EMBL/GenBank/DDBJ databases">
        <title>Genome Assembly and Annotation of Botryosphaeria dothidea sdau 11-99, a Latent Pathogen of Apple Fruit Ring Rot in China.</title>
        <authorList>
            <person name="Yu C."/>
            <person name="Diao Y."/>
            <person name="Lu Q."/>
            <person name="Zhao J."/>
            <person name="Cui S."/>
            <person name="Peng C."/>
            <person name="He B."/>
            <person name="Liu H."/>
        </authorList>
    </citation>
    <scope>NUCLEOTIDE SEQUENCE [LARGE SCALE GENOMIC DNA]</scope>
    <source>
        <strain evidence="4">Sdau11-99</strain>
    </source>
</reference>
<evidence type="ECO:0000313" key="5">
    <source>
        <dbReference type="Proteomes" id="UP000572817"/>
    </source>
</evidence>
<dbReference type="PANTHER" id="PTHR42341">
    <property type="entry name" value="HYDROPHOBIN"/>
    <property type="match status" value="1"/>
</dbReference>
<evidence type="ECO:0000256" key="3">
    <source>
        <dbReference type="SAM" id="SignalP"/>
    </source>
</evidence>
<evidence type="ECO:0000256" key="2">
    <source>
        <dbReference type="ARBA" id="ARBA00023157"/>
    </source>
</evidence>
<protein>
    <recommendedName>
        <fullName evidence="6">Hydrophobin protein</fullName>
    </recommendedName>
</protein>
<comment type="caution">
    <text evidence="4">The sequence shown here is derived from an EMBL/GenBank/DDBJ whole genome shotgun (WGS) entry which is preliminary data.</text>
</comment>
<feature type="chain" id="PRO_5034133777" description="Hydrophobin protein" evidence="3">
    <location>
        <begin position="20"/>
        <end position="99"/>
    </location>
</feature>
<keyword evidence="2" id="KW-1015">Disulfide bond</keyword>
<keyword evidence="5" id="KW-1185">Reference proteome</keyword>
<evidence type="ECO:0008006" key="6">
    <source>
        <dbReference type="Google" id="ProtNLM"/>
    </source>
</evidence>
<evidence type="ECO:0000256" key="1">
    <source>
        <dbReference type="ARBA" id="ARBA00009576"/>
    </source>
</evidence>
<comment type="similarity">
    <text evidence="1">Belongs to the cerato-ulmin hydrophobin family.</text>
</comment>
<dbReference type="EMBL" id="WWBZ02000022">
    <property type="protein sequence ID" value="KAF4307877.1"/>
    <property type="molecule type" value="Genomic_DNA"/>
</dbReference>
<keyword evidence="3" id="KW-0732">Signal</keyword>
<name>A0A8H4IVA3_9PEZI</name>
<organism evidence="4 5">
    <name type="scientific">Botryosphaeria dothidea</name>
    <dbReference type="NCBI Taxonomy" id="55169"/>
    <lineage>
        <taxon>Eukaryota</taxon>
        <taxon>Fungi</taxon>
        <taxon>Dikarya</taxon>
        <taxon>Ascomycota</taxon>
        <taxon>Pezizomycotina</taxon>
        <taxon>Dothideomycetes</taxon>
        <taxon>Dothideomycetes incertae sedis</taxon>
        <taxon>Botryosphaeriales</taxon>
        <taxon>Botryosphaeriaceae</taxon>
        <taxon>Botryosphaeria</taxon>
    </lineage>
</organism>
<dbReference type="GO" id="GO:0005576">
    <property type="term" value="C:extracellular region"/>
    <property type="evidence" value="ECO:0007669"/>
    <property type="project" value="InterPro"/>
</dbReference>
<dbReference type="SUPFAM" id="SSF101751">
    <property type="entry name" value="Hydrophobin II, HfbII"/>
    <property type="match status" value="1"/>
</dbReference>
<feature type="signal peptide" evidence="3">
    <location>
        <begin position="1"/>
        <end position="19"/>
    </location>
</feature>
<dbReference type="Gene3D" id="3.20.120.10">
    <property type="entry name" value="Hydrophobin"/>
    <property type="match status" value="1"/>
</dbReference>
<dbReference type="InterPro" id="IPR036686">
    <property type="entry name" value="Class_II_Hydrophobin_sf"/>
</dbReference>
<proteinExistence type="inferred from homology"/>
<dbReference type="Pfam" id="PF06766">
    <property type="entry name" value="Hydrophobin_2"/>
    <property type="match status" value="1"/>
</dbReference>
<dbReference type="InterPro" id="IPR010636">
    <property type="entry name" value="Class_II_hydrophobin"/>
</dbReference>
<dbReference type="OrthoDB" id="4500971at2759"/>